<dbReference type="GO" id="GO:0005737">
    <property type="term" value="C:cytoplasm"/>
    <property type="evidence" value="ECO:0007669"/>
    <property type="project" value="UniProtKB-SubCell"/>
</dbReference>
<dbReference type="GO" id="GO:0050821">
    <property type="term" value="P:protein stabilization"/>
    <property type="evidence" value="ECO:0007669"/>
    <property type="project" value="TreeGrafter"/>
</dbReference>
<keyword evidence="10" id="KW-0808">Transferase</keyword>
<dbReference type="Pfam" id="PF03234">
    <property type="entry name" value="CDC37_N"/>
    <property type="match status" value="1"/>
</dbReference>
<dbReference type="GO" id="GO:0051087">
    <property type="term" value="F:protein-folding chaperone binding"/>
    <property type="evidence" value="ECO:0007669"/>
    <property type="project" value="TreeGrafter"/>
</dbReference>
<dbReference type="GO" id="GO:0016301">
    <property type="term" value="F:kinase activity"/>
    <property type="evidence" value="ECO:0007669"/>
    <property type="project" value="UniProtKB-KW"/>
</dbReference>
<evidence type="ECO:0000256" key="6">
    <source>
        <dbReference type="SAM" id="MobiDB-lite"/>
    </source>
</evidence>
<dbReference type="GO" id="GO:0031072">
    <property type="term" value="F:heat shock protein binding"/>
    <property type="evidence" value="ECO:0007669"/>
    <property type="project" value="TreeGrafter"/>
</dbReference>
<feature type="domain" description="Cdc37 N-terminal" evidence="9">
    <location>
        <begin position="1"/>
        <end position="197"/>
    </location>
</feature>
<comment type="caution">
    <text evidence="10">The sequence shown here is derived from an EMBL/GenBank/DDBJ whole genome shotgun (WGS) entry which is preliminary data.</text>
</comment>
<comment type="subcellular location">
    <subcellularLocation>
        <location evidence="1">Cytoplasm</location>
    </subcellularLocation>
</comment>
<sequence length="442" mass="49428">MVDYSKWDALELSDDSDIEVHPNVDKRSFIRAKQSQVHMERQQRKLQIEAYKHQRIVNDALLQRLSLLISTMEAQHTASVSDGPSGIAFKAIMESALRNPEDDSPPPRPDGLSDADSPPLPTYSKMMVRILDEANKALAQRQVEDNLRFEALVEELGVQIRTIQDVQTDLAKKLDEMEHQSSRKITSENYHVGFDSSHVSKIKAAEKSSGTKLELLNPNFKELPRASPAAKTFAQLKTSDYRASHDYLLSHPEILHESEVDGLFHETYSLLLDHGDEARARQCAHQALLLQYCRMLGRDGVALFFKRIATPGHQAREVFEKDLAEKFQRILGMAKRDAKETGSIRIQVPPAGSEDEEVRKARSTFESFAPEMRAALEHGSLDEINEVLGKMEYAKAENLVSLLNESGCLSIEGDIIDATTESGKNILGEIGKAGEPEGKEVD</sequence>
<evidence type="ECO:0000256" key="3">
    <source>
        <dbReference type="ARBA" id="ARBA00022490"/>
    </source>
</evidence>
<dbReference type="Pfam" id="PF08564">
    <property type="entry name" value="CDC37_C"/>
    <property type="match status" value="1"/>
</dbReference>
<name>A0AAN6VK97_9PEZI</name>
<reference evidence="10" key="1">
    <citation type="journal article" date="2023" name="Mol. Phylogenet. Evol.">
        <title>Genome-scale phylogeny and comparative genomics of the fungal order Sordariales.</title>
        <authorList>
            <person name="Hensen N."/>
            <person name="Bonometti L."/>
            <person name="Westerberg I."/>
            <person name="Brannstrom I.O."/>
            <person name="Guillou S."/>
            <person name="Cros-Aarteil S."/>
            <person name="Calhoun S."/>
            <person name="Haridas S."/>
            <person name="Kuo A."/>
            <person name="Mondo S."/>
            <person name="Pangilinan J."/>
            <person name="Riley R."/>
            <person name="LaButti K."/>
            <person name="Andreopoulos B."/>
            <person name="Lipzen A."/>
            <person name="Chen C."/>
            <person name="Yan M."/>
            <person name="Daum C."/>
            <person name="Ng V."/>
            <person name="Clum A."/>
            <person name="Steindorff A."/>
            <person name="Ohm R.A."/>
            <person name="Martin F."/>
            <person name="Silar P."/>
            <person name="Natvig D.O."/>
            <person name="Lalanne C."/>
            <person name="Gautier V."/>
            <person name="Ament-Velasquez S.L."/>
            <person name="Kruys A."/>
            <person name="Hutchinson M.I."/>
            <person name="Powell A.J."/>
            <person name="Barry K."/>
            <person name="Miller A.N."/>
            <person name="Grigoriev I.V."/>
            <person name="Debuchy R."/>
            <person name="Gladieux P."/>
            <person name="Hiltunen Thoren M."/>
            <person name="Johannesson H."/>
        </authorList>
    </citation>
    <scope>NUCLEOTIDE SEQUENCE</scope>
    <source>
        <strain evidence="10">CBS 538.74</strain>
    </source>
</reference>
<evidence type="ECO:0000313" key="10">
    <source>
        <dbReference type="EMBL" id="KAK4152819.1"/>
    </source>
</evidence>
<gene>
    <name evidence="10" type="ORF">C8A00DRAFT_44166</name>
</gene>
<evidence type="ECO:0000259" key="8">
    <source>
        <dbReference type="SMART" id="SM01070"/>
    </source>
</evidence>
<dbReference type="InterPro" id="IPR004918">
    <property type="entry name" value="Cdc37"/>
</dbReference>
<keyword evidence="4" id="KW-0143">Chaperone</keyword>
<accession>A0AAN6VK97</accession>
<dbReference type="InterPro" id="IPR038189">
    <property type="entry name" value="Cdc37_Hsp90-bd_sf"/>
</dbReference>
<dbReference type="SUPFAM" id="SSF101391">
    <property type="entry name" value="Hsp90 co-chaperone CDC37"/>
    <property type="match status" value="1"/>
</dbReference>
<dbReference type="EMBL" id="MU856960">
    <property type="protein sequence ID" value="KAK4152819.1"/>
    <property type="molecule type" value="Genomic_DNA"/>
</dbReference>
<organism evidence="10 11">
    <name type="scientific">Chaetomidium leptoderma</name>
    <dbReference type="NCBI Taxonomy" id="669021"/>
    <lineage>
        <taxon>Eukaryota</taxon>
        <taxon>Fungi</taxon>
        <taxon>Dikarya</taxon>
        <taxon>Ascomycota</taxon>
        <taxon>Pezizomycotina</taxon>
        <taxon>Sordariomycetes</taxon>
        <taxon>Sordariomycetidae</taxon>
        <taxon>Sordariales</taxon>
        <taxon>Chaetomiaceae</taxon>
        <taxon>Chaetomidium</taxon>
    </lineage>
</organism>
<feature type="domain" description="Cdc37 C-terminal" evidence="7">
    <location>
        <begin position="346"/>
        <end position="441"/>
    </location>
</feature>
<reference evidence="10" key="2">
    <citation type="submission" date="2023-05" db="EMBL/GenBank/DDBJ databases">
        <authorList>
            <consortium name="Lawrence Berkeley National Laboratory"/>
            <person name="Steindorff A."/>
            <person name="Hensen N."/>
            <person name="Bonometti L."/>
            <person name="Westerberg I."/>
            <person name="Brannstrom I.O."/>
            <person name="Guillou S."/>
            <person name="Cros-Aarteil S."/>
            <person name="Calhoun S."/>
            <person name="Haridas S."/>
            <person name="Kuo A."/>
            <person name="Mondo S."/>
            <person name="Pangilinan J."/>
            <person name="Riley R."/>
            <person name="Labutti K."/>
            <person name="Andreopoulos B."/>
            <person name="Lipzen A."/>
            <person name="Chen C."/>
            <person name="Yanf M."/>
            <person name="Daum C."/>
            <person name="Ng V."/>
            <person name="Clum A."/>
            <person name="Ohm R."/>
            <person name="Martin F."/>
            <person name="Silar P."/>
            <person name="Natvig D."/>
            <person name="Lalanne C."/>
            <person name="Gautier V."/>
            <person name="Ament-Velasquez S.L."/>
            <person name="Kruys A."/>
            <person name="Hutchinson M.I."/>
            <person name="Powell A.J."/>
            <person name="Barry K."/>
            <person name="Miller A.N."/>
            <person name="Grigoriev I.V."/>
            <person name="Debuchy R."/>
            <person name="Gladieux P."/>
            <person name="Thoren M.H."/>
            <person name="Johannesson H."/>
        </authorList>
    </citation>
    <scope>NUCLEOTIDE SEQUENCE</scope>
    <source>
        <strain evidence="10">CBS 538.74</strain>
    </source>
</reference>
<dbReference type="Gene3D" id="1.20.58.610">
    <property type="entry name" value="Cdc37, Hsp90 binding domain"/>
    <property type="match status" value="1"/>
</dbReference>
<keyword evidence="10" id="KW-0418">Kinase</keyword>
<dbReference type="GO" id="GO:0051082">
    <property type="term" value="F:unfolded protein binding"/>
    <property type="evidence" value="ECO:0007669"/>
    <property type="project" value="TreeGrafter"/>
</dbReference>
<dbReference type="GO" id="GO:0006457">
    <property type="term" value="P:protein folding"/>
    <property type="evidence" value="ECO:0007669"/>
    <property type="project" value="TreeGrafter"/>
</dbReference>
<feature type="domain" description="Cdc37 Hsp90 binding" evidence="8">
    <location>
        <begin position="200"/>
        <end position="342"/>
    </location>
</feature>
<keyword evidence="3" id="KW-0963">Cytoplasm</keyword>
<comment type="similarity">
    <text evidence="2">Belongs to the CDC37 family.</text>
</comment>
<dbReference type="AlphaFoldDB" id="A0AAN6VK97"/>
<evidence type="ECO:0000259" key="7">
    <source>
        <dbReference type="SMART" id="SM01069"/>
    </source>
</evidence>
<evidence type="ECO:0000256" key="1">
    <source>
        <dbReference type="ARBA" id="ARBA00004496"/>
    </source>
</evidence>
<proteinExistence type="inferred from homology"/>
<feature type="region of interest" description="Disordered" evidence="6">
    <location>
        <begin position="98"/>
        <end position="120"/>
    </location>
</feature>
<keyword evidence="11" id="KW-1185">Reference proteome</keyword>
<evidence type="ECO:0000256" key="5">
    <source>
        <dbReference type="ARBA" id="ARBA00031396"/>
    </source>
</evidence>
<dbReference type="InterPro" id="IPR013873">
    <property type="entry name" value="Cdc37_C"/>
</dbReference>
<evidence type="ECO:0000313" key="11">
    <source>
        <dbReference type="Proteomes" id="UP001302745"/>
    </source>
</evidence>
<dbReference type="SMART" id="SM01069">
    <property type="entry name" value="CDC37_C"/>
    <property type="match status" value="1"/>
</dbReference>
<evidence type="ECO:0000256" key="4">
    <source>
        <dbReference type="ARBA" id="ARBA00023186"/>
    </source>
</evidence>
<dbReference type="SMART" id="SM01070">
    <property type="entry name" value="CDC37_M"/>
    <property type="match status" value="1"/>
</dbReference>
<dbReference type="Proteomes" id="UP001302745">
    <property type="component" value="Unassembled WGS sequence"/>
</dbReference>
<dbReference type="InterPro" id="IPR013874">
    <property type="entry name" value="Cdc37_Hsp90-bd"/>
</dbReference>
<dbReference type="SMART" id="SM01071">
    <property type="entry name" value="CDC37_N"/>
    <property type="match status" value="1"/>
</dbReference>
<evidence type="ECO:0000256" key="2">
    <source>
        <dbReference type="ARBA" id="ARBA00006222"/>
    </source>
</evidence>
<dbReference type="PANTHER" id="PTHR12800:SF4">
    <property type="entry name" value="HSP90 CO-CHAPERONE CDC37"/>
    <property type="match status" value="1"/>
</dbReference>
<protein>
    <recommendedName>
        <fullName evidence="5">Hsp90 chaperone protein kinase-targeting subunit</fullName>
    </recommendedName>
</protein>
<dbReference type="PANTHER" id="PTHR12800">
    <property type="entry name" value="CDC37-RELATED"/>
    <property type="match status" value="1"/>
</dbReference>
<dbReference type="Pfam" id="PF08565">
    <property type="entry name" value="CDC37_M"/>
    <property type="match status" value="1"/>
</dbReference>
<dbReference type="GO" id="GO:0019901">
    <property type="term" value="F:protein kinase binding"/>
    <property type="evidence" value="ECO:0007669"/>
    <property type="project" value="InterPro"/>
</dbReference>
<evidence type="ECO:0000259" key="9">
    <source>
        <dbReference type="SMART" id="SM01071"/>
    </source>
</evidence>
<dbReference type="InterPro" id="IPR013855">
    <property type="entry name" value="Cdc37_N_dom"/>
</dbReference>